<evidence type="ECO:0000259" key="1">
    <source>
        <dbReference type="PROSITE" id="PS51464"/>
    </source>
</evidence>
<dbReference type="Pfam" id="PF13580">
    <property type="entry name" value="SIS_2"/>
    <property type="match status" value="1"/>
</dbReference>
<dbReference type="GO" id="GO:1901135">
    <property type="term" value="P:carbohydrate derivative metabolic process"/>
    <property type="evidence" value="ECO:0007669"/>
    <property type="project" value="InterPro"/>
</dbReference>
<dbReference type="AlphaFoldDB" id="A0A7J4J2V7"/>
<comment type="caution">
    <text evidence="2">The sequence shown here is derived from an EMBL/GenBank/DDBJ whole genome shotgun (WGS) entry which is preliminary data.</text>
</comment>
<dbReference type="InterPro" id="IPR035461">
    <property type="entry name" value="GmhA/DiaA"/>
</dbReference>
<dbReference type="PANTHER" id="PTHR30390">
    <property type="entry name" value="SEDOHEPTULOSE 7-PHOSPHATE ISOMERASE / DNAA INITIATOR-ASSOCIATING FACTOR FOR REPLICATION INITIATION"/>
    <property type="match status" value="1"/>
</dbReference>
<dbReference type="CDD" id="cd05006">
    <property type="entry name" value="SIS_GmhA"/>
    <property type="match status" value="1"/>
</dbReference>
<sequence length="195" mass="20663">MADAGRIILENIKAHSECFEGLCKDRGITESAEGACRKIAQCLRDGGKLLICGNGGSAADSNHLAAEFINRYAKERRPLGAISLAANASNITSIANDYSFEEVFSKQVSALAGKGDILIAISTSGKSPNILAAINAAKAKGVFSILFTGNVKTPASFAADLAIAVPSSSTPRIQEMHLLLYHMICDCVERELFEK</sequence>
<evidence type="ECO:0000313" key="3">
    <source>
        <dbReference type="Proteomes" id="UP000565078"/>
    </source>
</evidence>
<proteinExistence type="predicted"/>
<organism evidence="2 3">
    <name type="scientific">Candidatus Iainarchaeum sp</name>
    <dbReference type="NCBI Taxonomy" id="3101447"/>
    <lineage>
        <taxon>Archaea</taxon>
        <taxon>Candidatus Iainarchaeota</taxon>
        <taxon>Candidatus Iainarchaeia</taxon>
        <taxon>Candidatus Iainarchaeales</taxon>
        <taxon>Candidatus Iainarchaeaceae</taxon>
        <taxon>Candidatus Iainarchaeum</taxon>
    </lineage>
</organism>
<dbReference type="InterPro" id="IPR046348">
    <property type="entry name" value="SIS_dom_sf"/>
</dbReference>
<dbReference type="PROSITE" id="PS51464">
    <property type="entry name" value="SIS"/>
    <property type="match status" value="1"/>
</dbReference>
<feature type="domain" description="SIS" evidence="1">
    <location>
        <begin position="39"/>
        <end position="194"/>
    </location>
</feature>
<dbReference type="Gene3D" id="3.40.50.10490">
    <property type="entry name" value="Glucose-6-phosphate isomerase like protein, domain 1"/>
    <property type="match status" value="1"/>
</dbReference>
<dbReference type="InterPro" id="IPR001347">
    <property type="entry name" value="SIS_dom"/>
</dbReference>
<evidence type="ECO:0000313" key="2">
    <source>
        <dbReference type="EMBL" id="HIH09576.1"/>
    </source>
</evidence>
<dbReference type="Proteomes" id="UP000565078">
    <property type="component" value="Unassembled WGS sequence"/>
</dbReference>
<accession>A0A7J4J2V7</accession>
<dbReference type="InterPro" id="IPR050099">
    <property type="entry name" value="SIS_GmhA/DiaA_subfam"/>
</dbReference>
<gene>
    <name evidence="2" type="ORF">HA254_02795</name>
</gene>
<dbReference type="EMBL" id="DUGC01000050">
    <property type="protein sequence ID" value="HIH09576.1"/>
    <property type="molecule type" value="Genomic_DNA"/>
</dbReference>
<protein>
    <submittedName>
        <fullName evidence="2">SIS domain-containing protein</fullName>
    </submittedName>
</protein>
<dbReference type="SUPFAM" id="SSF53697">
    <property type="entry name" value="SIS domain"/>
    <property type="match status" value="1"/>
</dbReference>
<reference evidence="3" key="1">
    <citation type="journal article" date="2020" name="bioRxiv">
        <title>A rank-normalized archaeal taxonomy based on genome phylogeny resolves widespread incomplete and uneven classifications.</title>
        <authorList>
            <person name="Rinke C."/>
            <person name="Chuvochina M."/>
            <person name="Mussig A.J."/>
            <person name="Chaumeil P.-A."/>
            <person name="Waite D.W."/>
            <person name="Whitman W.B."/>
            <person name="Parks D.H."/>
            <person name="Hugenholtz P."/>
        </authorList>
    </citation>
    <scope>NUCLEOTIDE SEQUENCE [LARGE SCALE GENOMIC DNA]</scope>
</reference>
<name>A0A7J4J2V7_9ARCH</name>
<dbReference type="GO" id="GO:0097367">
    <property type="term" value="F:carbohydrate derivative binding"/>
    <property type="evidence" value="ECO:0007669"/>
    <property type="project" value="InterPro"/>
</dbReference>